<evidence type="ECO:0000313" key="8">
    <source>
        <dbReference type="Proteomes" id="UP000526501"/>
    </source>
</evidence>
<keyword evidence="3 6" id="KW-0812">Transmembrane</keyword>
<keyword evidence="5 6" id="KW-0472">Membrane</keyword>
<dbReference type="AlphaFoldDB" id="A0A7X1B5R4"/>
<sequence>MTNLRTHLTLARASNLPTVWSNILCAWIIVGGYEWLQFASYAIGGTLLYTGGMYLNDYFDREFDSEFRPERPIPSQQISPVTVRNIAAALLLVGFAGFAWTGLLPAAFAAGIVACIVIYDFSHKGNAASPLFMAACRALLYLAVASSYENGIDTYNLIATGTIFTFILGVTYLARGESTTNAIDYPALAMAAAPVLGAFYYRSDYFDAQRGAVLALFAAWNARSFLRARVDGELIIGKTIGPLLASIPILDLLILSTLGLANQTHLIVFVALFALTATAQKTIPAS</sequence>
<evidence type="ECO:0000256" key="5">
    <source>
        <dbReference type="ARBA" id="ARBA00023136"/>
    </source>
</evidence>
<dbReference type="Gene3D" id="1.10.357.140">
    <property type="entry name" value="UbiA prenyltransferase"/>
    <property type="match status" value="1"/>
</dbReference>
<protein>
    <submittedName>
        <fullName evidence="7">UbiA family prenyltransferase</fullName>
    </submittedName>
</protein>
<gene>
    <name evidence="7" type="ORF">H5P27_08875</name>
</gene>
<dbReference type="Proteomes" id="UP000526501">
    <property type="component" value="Unassembled WGS sequence"/>
</dbReference>
<evidence type="ECO:0000256" key="1">
    <source>
        <dbReference type="ARBA" id="ARBA00004141"/>
    </source>
</evidence>
<keyword evidence="2" id="KW-1003">Cell membrane</keyword>
<dbReference type="Pfam" id="PF01040">
    <property type="entry name" value="UbiA"/>
    <property type="match status" value="1"/>
</dbReference>
<dbReference type="CDD" id="cd13964">
    <property type="entry name" value="PT_UbiA_1"/>
    <property type="match status" value="1"/>
</dbReference>
<feature type="transmembrane region" description="Helical" evidence="6">
    <location>
        <begin position="185"/>
        <end position="202"/>
    </location>
</feature>
<feature type="transmembrane region" description="Helical" evidence="6">
    <location>
        <begin position="154"/>
        <end position="173"/>
    </location>
</feature>
<dbReference type="EMBL" id="JACHVC010000008">
    <property type="protein sequence ID" value="MBC2606158.1"/>
    <property type="molecule type" value="Genomic_DNA"/>
</dbReference>
<proteinExistence type="predicted"/>
<evidence type="ECO:0000256" key="6">
    <source>
        <dbReference type="SAM" id="Phobius"/>
    </source>
</evidence>
<dbReference type="RefSeq" id="WP_185660049.1">
    <property type="nucleotide sequence ID" value="NZ_CAWPOO010000008.1"/>
</dbReference>
<dbReference type="InterPro" id="IPR044878">
    <property type="entry name" value="UbiA_sf"/>
</dbReference>
<dbReference type="InterPro" id="IPR000537">
    <property type="entry name" value="UbiA_prenyltransferase"/>
</dbReference>
<organism evidence="7 8">
    <name type="scientific">Pelagicoccus albus</name>
    <dbReference type="NCBI Taxonomy" id="415222"/>
    <lineage>
        <taxon>Bacteria</taxon>
        <taxon>Pseudomonadati</taxon>
        <taxon>Verrucomicrobiota</taxon>
        <taxon>Opitutia</taxon>
        <taxon>Puniceicoccales</taxon>
        <taxon>Pelagicoccaceae</taxon>
        <taxon>Pelagicoccus</taxon>
    </lineage>
</organism>
<feature type="transmembrane region" description="Helical" evidence="6">
    <location>
        <begin position="131"/>
        <end position="148"/>
    </location>
</feature>
<keyword evidence="7" id="KW-0808">Transferase</keyword>
<comment type="caution">
    <text evidence="7">The sequence shown here is derived from an EMBL/GenBank/DDBJ whole genome shotgun (WGS) entry which is preliminary data.</text>
</comment>
<dbReference type="PANTHER" id="PTHR42723:SF1">
    <property type="entry name" value="CHLOROPHYLL SYNTHASE, CHLOROPLASTIC"/>
    <property type="match status" value="1"/>
</dbReference>
<name>A0A7X1B5R4_9BACT</name>
<evidence type="ECO:0000256" key="3">
    <source>
        <dbReference type="ARBA" id="ARBA00022692"/>
    </source>
</evidence>
<accession>A0A7X1B5R4</accession>
<evidence type="ECO:0000313" key="7">
    <source>
        <dbReference type="EMBL" id="MBC2606158.1"/>
    </source>
</evidence>
<keyword evidence="8" id="KW-1185">Reference proteome</keyword>
<feature type="transmembrane region" description="Helical" evidence="6">
    <location>
        <begin position="86"/>
        <end position="119"/>
    </location>
</feature>
<keyword evidence="4 6" id="KW-1133">Transmembrane helix</keyword>
<dbReference type="GO" id="GO:0016020">
    <property type="term" value="C:membrane"/>
    <property type="evidence" value="ECO:0007669"/>
    <property type="project" value="UniProtKB-SubCell"/>
</dbReference>
<reference evidence="7 8" key="1">
    <citation type="submission" date="2020-07" db="EMBL/GenBank/DDBJ databases">
        <authorList>
            <person name="Feng X."/>
        </authorList>
    </citation>
    <scope>NUCLEOTIDE SEQUENCE [LARGE SCALE GENOMIC DNA]</scope>
    <source>
        <strain evidence="7 8">JCM23202</strain>
    </source>
</reference>
<evidence type="ECO:0000256" key="4">
    <source>
        <dbReference type="ARBA" id="ARBA00022989"/>
    </source>
</evidence>
<dbReference type="InterPro" id="IPR050475">
    <property type="entry name" value="Prenyltransferase_related"/>
</dbReference>
<evidence type="ECO:0000256" key="2">
    <source>
        <dbReference type="ARBA" id="ARBA00022475"/>
    </source>
</evidence>
<dbReference type="GO" id="GO:0016765">
    <property type="term" value="F:transferase activity, transferring alkyl or aryl (other than methyl) groups"/>
    <property type="evidence" value="ECO:0007669"/>
    <property type="project" value="InterPro"/>
</dbReference>
<dbReference type="PANTHER" id="PTHR42723">
    <property type="entry name" value="CHLOROPHYLL SYNTHASE"/>
    <property type="match status" value="1"/>
</dbReference>
<comment type="subcellular location">
    <subcellularLocation>
        <location evidence="1">Membrane</location>
        <topology evidence="1">Multi-pass membrane protein</topology>
    </subcellularLocation>
</comment>